<dbReference type="Proteomes" id="UP000823775">
    <property type="component" value="Unassembled WGS sequence"/>
</dbReference>
<evidence type="ECO:0000256" key="1">
    <source>
        <dbReference type="SAM" id="MobiDB-lite"/>
    </source>
</evidence>
<evidence type="ECO:0000313" key="3">
    <source>
        <dbReference type="Proteomes" id="UP000823775"/>
    </source>
</evidence>
<feature type="region of interest" description="Disordered" evidence="1">
    <location>
        <begin position="1"/>
        <end position="23"/>
    </location>
</feature>
<accession>A0ABS8Y512</accession>
<reference evidence="2 3" key="1">
    <citation type="journal article" date="2021" name="BMC Genomics">
        <title>Datura genome reveals duplications of psychoactive alkaloid biosynthetic genes and high mutation rate following tissue culture.</title>
        <authorList>
            <person name="Rajewski A."/>
            <person name="Carter-House D."/>
            <person name="Stajich J."/>
            <person name="Litt A."/>
        </authorList>
    </citation>
    <scope>NUCLEOTIDE SEQUENCE [LARGE SCALE GENOMIC DNA]</scope>
    <source>
        <strain evidence="2">AR-01</strain>
    </source>
</reference>
<evidence type="ECO:0000313" key="2">
    <source>
        <dbReference type="EMBL" id="MCE5166788.1"/>
    </source>
</evidence>
<organism evidence="2 3">
    <name type="scientific">Datura stramonium</name>
    <name type="common">Jimsonweed</name>
    <name type="synonym">Common thornapple</name>
    <dbReference type="NCBI Taxonomy" id="4076"/>
    <lineage>
        <taxon>Eukaryota</taxon>
        <taxon>Viridiplantae</taxon>
        <taxon>Streptophyta</taxon>
        <taxon>Embryophyta</taxon>
        <taxon>Tracheophyta</taxon>
        <taxon>Spermatophyta</taxon>
        <taxon>Magnoliopsida</taxon>
        <taxon>eudicotyledons</taxon>
        <taxon>Gunneridae</taxon>
        <taxon>Pentapetalae</taxon>
        <taxon>asterids</taxon>
        <taxon>lamiids</taxon>
        <taxon>Solanales</taxon>
        <taxon>Solanaceae</taxon>
        <taxon>Solanoideae</taxon>
        <taxon>Datureae</taxon>
        <taxon>Datura</taxon>
    </lineage>
</organism>
<keyword evidence="3" id="KW-1185">Reference proteome</keyword>
<gene>
    <name evidence="2" type="ORF">HAX54_026496</name>
</gene>
<sequence>GHGRGTQCSEVLKSKPKHLKSRNDSGYQGQLTVMAYYITFCNCSSFPRTHESTPQVVDWKNDSWYKSLGDKSQNFEWLL</sequence>
<comment type="caution">
    <text evidence="2">The sequence shown here is derived from an EMBL/GenBank/DDBJ whole genome shotgun (WGS) entry which is preliminary data.</text>
</comment>
<protein>
    <submittedName>
        <fullName evidence="2">Uncharacterized protein</fullName>
    </submittedName>
</protein>
<name>A0ABS8Y512_DATST</name>
<feature type="non-terminal residue" evidence="2">
    <location>
        <position position="1"/>
    </location>
</feature>
<dbReference type="EMBL" id="JACEIK010032191">
    <property type="protein sequence ID" value="MCE5166788.1"/>
    <property type="molecule type" value="Genomic_DNA"/>
</dbReference>
<proteinExistence type="predicted"/>